<dbReference type="InterPro" id="IPR036396">
    <property type="entry name" value="Cyt_P450_sf"/>
</dbReference>
<dbReference type="GO" id="GO:0004497">
    <property type="term" value="F:monooxygenase activity"/>
    <property type="evidence" value="ECO:0007669"/>
    <property type="project" value="InterPro"/>
</dbReference>
<dbReference type="InterPro" id="IPR001128">
    <property type="entry name" value="Cyt_P450"/>
</dbReference>
<evidence type="ECO:0000256" key="3">
    <source>
        <dbReference type="ARBA" id="ARBA00023004"/>
    </source>
</evidence>
<dbReference type="Gene3D" id="1.10.630.10">
    <property type="entry name" value="Cytochrome P450"/>
    <property type="match status" value="2"/>
</dbReference>
<evidence type="ECO:0000256" key="2">
    <source>
        <dbReference type="ARBA" id="ARBA00022723"/>
    </source>
</evidence>
<keyword evidence="2 4" id="KW-0479">Metal-binding</keyword>
<dbReference type="AlphaFoldDB" id="A0A4D6NLB4"/>
<dbReference type="PRINTS" id="PR00385">
    <property type="entry name" value="P450"/>
</dbReference>
<evidence type="ECO:0000256" key="1">
    <source>
        <dbReference type="ARBA" id="ARBA00010617"/>
    </source>
</evidence>
<dbReference type="GO" id="GO:0016705">
    <property type="term" value="F:oxidoreductase activity, acting on paired donors, with incorporation or reduction of molecular oxygen"/>
    <property type="evidence" value="ECO:0007669"/>
    <property type="project" value="InterPro"/>
</dbReference>
<dbReference type="GO" id="GO:0020037">
    <property type="term" value="F:heme binding"/>
    <property type="evidence" value="ECO:0007669"/>
    <property type="project" value="InterPro"/>
</dbReference>
<dbReference type="InterPro" id="IPR002401">
    <property type="entry name" value="Cyt_P450_E_grp-I"/>
</dbReference>
<dbReference type="Proteomes" id="UP000501690">
    <property type="component" value="Linkage Group LG11"/>
</dbReference>
<name>A0A4D6NLB4_VIGUN</name>
<keyword evidence="4" id="KW-0349">Heme</keyword>
<evidence type="ECO:0000256" key="4">
    <source>
        <dbReference type="PIRSR" id="PIRSR602401-1"/>
    </source>
</evidence>
<reference evidence="6 7" key="1">
    <citation type="submission" date="2019-04" db="EMBL/GenBank/DDBJ databases">
        <title>An improved genome assembly and genetic linkage map for asparagus bean, Vigna unguiculata ssp. sesquipedialis.</title>
        <authorList>
            <person name="Xia Q."/>
            <person name="Zhang R."/>
            <person name="Dong Y."/>
        </authorList>
    </citation>
    <scope>NUCLEOTIDE SEQUENCE [LARGE SCALE GENOMIC DNA]</scope>
    <source>
        <tissue evidence="6">Leaf</tissue>
    </source>
</reference>
<dbReference type="GO" id="GO:0005506">
    <property type="term" value="F:iron ion binding"/>
    <property type="evidence" value="ECO:0007669"/>
    <property type="project" value="InterPro"/>
</dbReference>
<comment type="similarity">
    <text evidence="1">Belongs to the cytochrome P450 family.</text>
</comment>
<feature type="binding site" description="axial binding residue" evidence="4">
    <location>
        <position position="802"/>
    </location>
    <ligand>
        <name>heme</name>
        <dbReference type="ChEBI" id="CHEBI:30413"/>
    </ligand>
    <ligandPart>
        <name>Fe</name>
        <dbReference type="ChEBI" id="CHEBI:18248"/>
    </ligandPart>
</feature>
<dbReference type="FunFam" id="1.10.630.10:FF:000011">
    <property type="entry name" value="Cytochrome P450 83B1"/>
    <property type="match status" value="1"/>
</dbReference>
<feature type="transmembrane region" description="Helical" evidence="5">
    <location>
        <begin position="20"/>
        <end position="38"/>
    </location>
</feature>
<evidence type="ECO:0000313" key="6">
    <source>
        <dbReference type="EMBL" id="QCE14426.1"/>
    </source>
</evidence>
<protein>
    <submittedName>
        <fullName evidence="6">Cytochrome P450</fullName>
    </submittedName>
</protein>
<keyword evidence="7" id="KW-1185">Reference proteome</keyword>
<keyword evidence="5" id="KW-0812">Transmembrane</keyword>
<evidence type="ECO:0000313" key="7">
    <source>
        <dbReference type="Proteomes" id="UP000501690"/>
    </source>
</evidence>
<keyword evidence="5" id="KW-0472">Membrane</keyword>
<dbReference type="SUPFAM" id="SSF48264">
    <property type="entry name" value="Cytochrome P450"/>
    <property type="match status" value="2"/>
</dbReference>
<dbReference type="InterPro" id="IPR017972">
    <property type="entry name" value="Cyt_P450_CS"/>
</dbReference>
<dbReference type="Pfam" id="PF00067">
    <property type="entry name" value="p450"/>
    <property type="match status" value="2"/>
</dbReference>
<dbReference type="PRINTS" id="PR00463">
    <property type="entry name" value="EP450I"/>
</dbReference>
<gene>
    <name evidence="6" type="ORF">DEO72_LG11g1426</name>
</gene>
<keyword evidence="5" id="KW-1133">Transmembrane helix</keyword>
<comment type="cofactor">
    <cofactor evidence="4">
        <name>heme</name>
        <dbReference type="ChEBI" id="CHEBI:30413"/>
    </cofactor>
</comment>
<accession>A0A4D6NLB4</accession>
<evidence type="ECO:0000256" key="5">
    <source>
        <dbReference type="SAM" id="Phobius"/>
    </source>
</evidence>
<organism evidence="6 7">
    <name type="scientific">Vigna unguiculata</name>
    <name type="common">Cowpea</name>
    <dbReference type="NCBI Taxonomy" id="3917"/>
    <lineage>
        <taxon>Eukaryota</taxon>
        <taxon>Viridiplantae</taxon>
        <taxon>Streptophyta</taxon>
        <taxon>Embryophyta</taxon>
        <taxon>Tracheophyta</taxon>
        <taxon>Spermatophyta</taxon>
        <taxon>Magnoliopsida</taxon>
        <taxon>eudicotyledons</taxon>
        <taxon>Gunneridae</taxon>
        <taxon>Pentapetalae</taxon>
        <taxon>rosids</taxon>
        <taxon>fabids</taxon>
        <taxon>Fabales</taxon>
        <taxon>Fabaceae</taxon>
        <taxon>Papilionoideae</taxon>
        <taxon>50 kb inversion clade</taxon>
        <taxon>NPAAA clade</taxon>
        <taxon>indigoferoid/millettioid clade</taxon>
        <taxon>Phaseoleae</taxon>
        <taxon>Vigna</taxon>
    </lineage>
</organism>
<dbReference type="PROSITE" id="PS00086">
    <property type="entry name" value="CYTOCHROME_P450"/>
    <property type="match status" value="1"/>
</dbReference>
<dbReference type="PANTHER" id="PTHR47955:SF15">
    <property type="entry name" value="CYTOCHROME P450 71A2-LIKE"/>
    <property type="match status" value="1"/>
</dbReference>
<dbReference type="EMBL" id="CP039355">
    <property type="protein sequence ID" value="QCE14426.1"/>
    <property type="molecule type" value="Genomic_DNA"/>
</dbReference>
<sequence>MAVQVQPLFSLLEELANQLNTSYKAMLLFFLSLLFVLTNQRRRRRNKSNLPPSPPKLPIIGNLHQLGTLPHRSFQALSRKYGPIMFLKLGQTPTLVVSSADVAKEVYKTHDLAFSNKPQTTAVKIIMYGCTDVAFSPYGEEWRQKRKICVLELLSTKRVQSFQSIREEEVAAMLGVVREACRAGKTSSCVNLTEILIETSNNIMSRCVLGRKYDNPDGGISFGELGRKMMKHLATFSVGDFFPLLGWIDVLSGQVPEFKATFRALDSFFDQLIAERKTIMNMESYQSDRNKDFVDSLLQIQDGAGKYDFQLTHDDVKAILMMHTNLPHRNPSNPIEAMALQVQPLSSLLKELANQLNTSYKAMLLFFLSLLFVLTNQRRRRNKSNLPPSPPKLPIIGNLHQLGTLPHRSFQALSRKYGPIMFLKLGQTPTLVVSSADVAKEVYKTHDLAFSNKPQTTAVKIIMYGCMDVAFSPYGEEWRQKRKICVLELLSTKRVQSFQSIREEEVAAMLGVVREACSAGKTSSCVNLTEILIETSNNIMSRCVLGRKYDNPDGGISFGELGRKMMKHLATFSVGDFFPLLGWIDVLSGQVPEFKATFRALDSFFDQLIAERKTIMNMESYQSDRNKDFVDSLLQIQDGAGKYDFQLTHDDVKAILMDIFAGGSDTTSTLLEWVFAALLNNPATMKRAQEEVRRVVGDKLKVEENDLNEMNYLKCVVKETLRLYPPAPLLIPRETLSDVKVKGFDIPSKTRVFVNAWAIQRDPEIWNRPEEFLPERFEEEPEVDFRGNDLQFIPFGSGRRGCIGISFALASAEYILANLLYWFDWKIPHETGKPMQDVDMTEIWGLTVIKKLPLHLQPQLNSFGVYN</sequence>
<dbReference type="PANTHER" id="PTHR47955">
    <property type="entry name" value="CYTOCHROME P450 FAMILY 71 PROTEIN"/>
    <property type="match status" value="1"/>
</dbReference>
<dbReference type="CDD" id="cd11072">
    <property type="entry name" value="CYP71-like"/>
    <property type="match status" value="1"/>
</dbReference>
<proteinExistence type="inferred from homology"/>
<keyword evidence="3 4" id="KW-0408">Iron</keyword>